<protein>
    <submittedName>
        <fullName evidence="2">Helix-turn-helix domain-containing protein</fullName>
    </submittedName>
</protein>
<dbReference type="PROSITE" id="PS50943">
    <property type="entry name" value="HTH_CROC1"/>
    <property type="match status" value="1"/>
</dbReference>
<dbReference type="SUPFAM" id="SSF47413">
    <property type="entry name" value="lambda repressor-like DNA-binding domains"/>
    <property type="match status" value="1"/>
</dbReference>
<dbReference type="InterPro" id="IPR001387">
    <property type="entry name" value="Cro/C1-type_HTH"/>
</dbReference>
<evidence type="ECO:0000313" key="2">
    <source>
        <dbReference type="EMBL" id="MBB0228561.1"/>
    </source>
</evidence>
<accession>A0A7W3XVA3</accession>
<evidence type="ECO:0000259" key="1">
    <source>
        <dbReference type="PROSITE" id="PS50943"/>
    </source>
</evidence>
<dbReference type="RefSeq" id="WP_182660240.1">
    <property type="nucleotide sequence ID" value="NZ_VKHS01000034.1"/>
</dbReference>
<keyword evidence="3" id="KW-1185">Reference proteome</keyword>
<dbReference type="Gene3D" id="1.10.260.40">
    <property type="entry name" value="lambda repressor-like DNA-binding domains"/>
    <property type="match status" value="1"/>
</dbReference>
<name>A0A7W3XVA3_9ACTN</name>
<reference evidence="3" key="1">
    <citation type="submission" date="2019-10" db="EMBL/GenBank/DDBJ databases">
        <title>Streptomyces sp. nov., a novel actinobacterium isolated from alkaline environment.</title>
        <authorList>
            <person name="Golinska P."/>
        </authorList>
    </citation>
    <scope>NUCLEOTIDE SEQUENCE [LARGE SCALE GENOMIC DNA]</scope>
    <source>
        <strain evidence="3">DSM 42108</strain>
    </source>
</reference>
<dbReference type="InterPro" id="IPR010982">
    <property type="entry name" value="Lambda_DNA-bd_dom_sf"/>
</dbReference>
<dbReference type="GO" id="GO:0003677">
    <property type="term" value="F:DNA binding"/>
    <property type="evidence" value="ECO:0007669"/>
    <property type="project" value="InterPro"/>
</dbReference>
<evidence type="ECO:0000313" key="3">
    <source>
        <dbReference type="Proteomes" id="UP000530234"/>
    </source>
</evidence>
<dbReference type="Proteomes" id="UP000530234">
    <property type="component" value="Unassembled WGS sequence"/>
</dbReference>
<gene>
    <name evidence="2" type="ORF">FOE67_03310</name>
</gene>
<dbReference type="AlphaFoldDB" id="A0A7W3XVA3"/>
<dbReference type="Pfam" id="PF13560">
    <property type="entry name" value="HTH_31"/>
    <property type="match status" value="1"/>
</dbReference>
<comment type="caution">
    <text evidence="2">The sequence shown here is derived from an EMBL/GenBank/DDBJ whole genome shotgun (WGS) entry which is preliminary data.</text>
</comment>
<dbReference type="SMART" id="SM00530">
    <property type="entry name" value="HTH_XRE"/>
    <property type="match status" value="1"/>
</dbReference>
<proteinExistence type="predicted"/>
<sequence length="377" mass="41546">MVTVQRWTGREARLLREALRMTLREFAAHLGVSDRAVSKWEAGADGYVPRSETQALLDTALTRSAEEVRTRFAASMGGTAEVERPTGEEDIHLDSHKFVPAYIGPDRARALLADLRSGPIDSWLESASLRVEHPDARTCTLHIAACGTALFHIVQERRPRSLTELAVWRYRSYASDLPWTARALGELLGDACDSEPEYVLSLYWLHSGPWAGQELHAAVRLLSTPSVLVDRGAPEGPAGLGESVEKSLMASGFDHPEVVPFGVRGVSVGYAGWSGVAYAARAPERSLTIDELVACELSVQTLWCYSRHIQRLIEDGGDPSTPDRYGWRFLRAAYSRLTTARPRETAQHCLMREAIVRTSGLAGRLREAQDALRESAG</sequence>
<dbReference type="EMBL" id="VKHS01000034">
    <property type="protein sequence ID" value="MBB0228561.1"/>
    <property type="molecule type" value="Genomic_DNA"/>
</dbReference>
<feature type="domain" description="HTH cro/C1-type" evidence="1">
    <location>
        <begin position="13"/>
        <end position="43"/>
    </location>
</feature>
<organism evidence="2 3">
    <name type="scientific">Streptomyces calidiresistens</name>
    <dbReference type="NCBI Taxonomy" id="1485586"/>
    <lineage>
        <taxon>Bacteria</taxon>
        <taxon>Bacillati</taxon>
        <taxon>Actinomycetota</taxon>
        <taxon>Actinomycetes</taxon>
        <taxon>Kitasatosporales</taxon>
        <taxon>Streptomycetaceae</taxon>
        <taxon>Streptomyces</taxon>
    </lineage>
</organism>
<dbReference type="CDD" id="cd00093">
    <property type="entry name" value="HTH_XRE"/>
    <property type="match status" value="1"/>
</dbReference>